<reference evidence="6 7" key="1">
    <citation type="submission" date="2020-08" db="EMBL/GenBank/DDBJ databases">
        <title>Sequencing the genomes of 1000 actinobacteria strains.</title>
        <authorList>
            <person name="Klenk H.-P."/>
        </authorList>
    </citation>
    <scope>NUCLEOTIDE SEQUENCE [LARGE SCALE GENOMIC DNA]</scope>
    <source>
        <strain evidence="6 7">DSM 45809</strain>
    </source>
</reference>
<keyword evidence="7" id="KW-1185">Reference proteome</keyword>
<feature type="DNA-binding region" description="H-T-H motif" evidence="4">
    <location>
        <begin position="41"/>
        <end position="60"/>
    </location>
</feature>
<dbReference type="PROSITE" id="PS50977">
    <property type="entry name" value="HTH_TETR_2"/>
    <property type="match status" value="1"/>
</dbReference>
<dbReference type="SUPFAM" id="SSF48498">
    <property type="entry name" value="Tetracyclin repressor-like, C-terminal domain"/>
    <property type="match status" value="1"/>
</dbReference>
<dbReference type="Pfam" id="PF02909">
    <property type="entry name" value="TetR_C_1"/>
    <property type="match status" value="1"/>
</dbReference>
<organism evidence="6 7">
    <name type="scientific">Actinoplanes octamycinicus</name>
    <dbReference type="NCBI Taxonomy" id="135948"/>
    <lineage>
        <taxon>Bacteria</taxon>
        <taxon>Bacillati</taxon>
        <taxon>Actinomycetota</taxon>
        <taxon>Actinomycetes</taxon>
        <taxon>Micromonosporales</taxon>
        <taxon>Micromonosporaceae</taxon>
        <taxon>Actinoplanes</taxon>
    </lineage>
</organism>
<dbReference type="Proteomes" id="UP000546162">
    <property type="component" value="Unassembled WGS sequence"/>
</dbReference>
<dbReference type="InterPro" id="IPR009057">
    <property type="entry name" value="Homeodomain-like_sf"/>
</dbReference>
<evidence type="ECO:0000256" key="3">
    <source>
        <dbReference type="ARBA" id="ARBA00023163"/>
    </source>
</evidence>
<name>A0A7W7H475_9ACTN</name>
<keyword evidence="1" id="KW-0805">Transcription regulation</keyword>
<dbReference type="InterPro" id="IPR036271">
    <property type="entry name" value="Tet_transcr_reg_TetR-rel_C_sf"/>
</dbReference>
<dbReference type="RefSeq" id="WP_185043841.1">
    <property type="nucleotide sequence ID" value="NZ_BAABFG010000005.1"/>
</dbReference>
<keyword evidence="3" id="KW-0804">Transcription</keyword>
<accession>A0A7W7H475</accession>
<evidence type="ECO:0000313" key="6">
    <source>
        <dbReference type="EMBL" id="MBB4743577.1"/>
    </source>
</evidence>
<dbReference type="EMBL" id="JACHNB010000001">
    <property type="protein sequence ID" value="MBB4743577.1"/>
    <property type="molecule type" value="Genomic_DNA"/>
</dbReference>
<dbReference type="GO" id="GO:0003677">
    <property type="term" value="F:DNA binding"/>
    <property type="evidence" value="ECO:0007669"/>
    <property type="project" value="UniProtKB-UniRule"/>
</dbReference>
<dbReference type="InterPro" id="IPR004111">
    <property type="entry name" value="Repressor_TetR_C"/>
</dbReference>
<protein>
    <submittedName>
        <fullName evidence="6">AcrR family transcriptional regulator</fullName>
    </submittedName>
</protein>
<proteinExistence type="predicted"/>
<evidence type="ECO:0000256" key="2">
    <source>
        <dbReference type="ARBA" id="ARBA00023125"/>
    </source>
</evidence>
<dbReference type="SUPFAM" id="SSF46689">
    <property type="entry name" value="Homeodomain-like"/>
    <property type="match status" value="1"/>
</dbReference>
<evidence type="ECO:0000256" key="1">
    <source>
        <dbReference type="ARBA" id="ARBA00023015"/>
    </source>
</evidence>
<dbReference type="Pfam" id="PF00440">
    <property type="entry name" value="TetR_N"/>
    <property type="match status" value="1"/>
</dbReference>
<dbReference type="GO" id="GO:0045892">
    <property type="term" value="P:negative regulation of DNA-templated transcription"/>
    <property type="evidence" value="ECO:0007669"/>
    <property type="project" value="InterPro"/>
</dbReference>
<evidence type="ECO:0000256" key="4">
    <source>
        <dbReference type="PROSITE-ProRule" id="PRU00335"/>
    </source>
</evidence>
<dbReference type="Gene3D" id="1.10.357.10">
    <property type="entry name" value="Tetracycline Repressor, domain 2"/>
    <property type="match status" value="1"/>
</dbReference>
<dbReference type="InterPro" id="IPR001647">
    <property type="entry name" value="HTH_TetR"/>
</dbReference>
<feature type="domain" description="HTH tetR-type" evidence="5">
    <location>
        <begin position="18"/>
        <end position="78"/>
    </location>
</feature>
<gene>
    <name evidence="6" type="ORF">BJY16_007036</name>
</gene>
<keyword evidence="2 4" id="KW-0238">DNA-binding</keyword>
<comment type="caution">
    <text evidence="6">The sequence shown here is derived from an EMBL/GenBank/DDBJ whole genome shotgun (WGS) entry which is preliminary data.</text>
</comment>
<evidence type="ECO:0000259" key="5">
    <source>
        <dbReference type="PROSITE" id="PS50977"/>
    </source>
</evidence>
<sequence length="225" mass="24783">MSPRREPVSRRDRPAKPALSRAGAVAVALRIMREEGLERLTMRRLAAELDTGPASLYVYVQNMAELHGAILDELLAELTLPPVDADRWRDRLVALMCDYTRLLMAWPSLARSVLTLRPSGPHYVRLIDTVLGLLRAGGVPATQAAWGLDLLLQLGTATAAEQGTRGEAKDADREQEMLVMALREAPEPEFPHVARVRDELFSGTGEERLAWAFTVLTAGIQAVPK</sequence>
<dbReference type="AlphaFoldDB" id="A0A7W7H475"/>
<evidence type="ECO:0000313" key="7">
    <source>
        <dbReference type="Proteomes" id="UP000546162"/>
    </source>
</evidence>